<reference evidence="3" key="1">
    <citation type="submission" date="2020-10" db="EMBL/GenBank/DDBJ databases">
        <title>Unveiling of a novel bifunctional photoreceptor, Dualchrome1, isolated from a cosmopolitan green alga.</title>
        <authorList>
            <person name="Suzuki S."/>
            <person name="Kawachi M."/>
        </authorList>
    </citation>
    <scope>NUCLEOTIDE SEQUENCE</scope>
    <source>
        <strain evidence="3">NIES 2893</strain>
    </source>
</reference>
<evidence type="ECO:0000256" key="1">
    <source>
        <dbReference type="SAM" id="MobiDB-lite"/>
    </source>
</evidence>
<dbReference type="Proteomes" id="UP000660262">
    <property type="component" value="Unassembled WGS sequence"/>
</dbReference>
<dbReference type="AlphaFoldDB" id="A0A830I393"/>
<keyword evidence="2" id="KW-1133">Transmembrane helix</keyword>
<evidence type="ECO:0000313" key="4">
    <source>
        <dbReference type="Proteomes" id="UP000660262"/>
    </source>
</evidence>
<dbReference type="EMBL" id="BNJQ01000035">
    <property type="protein sequence ID" value="GHP11509.1"/>
    <property type="molecule type" value="Genomic_DNA"/>
</dbReference>
<protein>
    <recommendedName>
        <fullName evidence="5">Transmembrane protein</fullName>
    </recommendedName>
</protein>
<keyword evidence="4" id="KW-1185">Reference proteome</keyword>
<feature type="region of interest" description="Disordered" evidence="1">
    <location>
        <begin position="25"/>
        <end position="50"/>
    </location>
</feature>
<feature type="transmembrane region" description="Helical" evidence="2">
    <location>
        <begin position="315"/>
        <end position="334"/>
    </location>
</feature>
<accession>A0A830I393</accession>
<proteinExistence type="predicted"/>
<keyword evidence="2" id="KW-0812">Transmembrane</keyword>
<keyword evidence="2" id="KW-0472">Membrane</keyword>
<gene>
    <name evidence="3" type="ORF">PPROV_001023700</name>
</gene>
<feature type="compositionally biased region" description="Polar residues" evidence="1">
    <location>
        <begin position="28"/>
        <end position="38"/>
    </location>
</feature>
<organism evidence="3 4">
    <name type="scientific">Pycnococcus provasolii</name>
    <dbReference type="NCBI Taxonomy" id="41880"/>
    <lineage>
        <taxon>Eukaryota</taxon>
        <taxon>Viridiplantae</taxon>
        <taxon>Chlorophyta</taxon>
        <taxon>Pseudoscourfieldiophyceae</taxon>
        <taxon>Pseudoscourfieldiales</taxon>
        <taxon>Pycnococcaceae</taxon>
        <taxon>Pycnococcus</taxon>
    </lineage>
</organism>
<feature type="transmembrane region" description="Helical" evidence="2">
    <location>
        <begin position="220"/>
        <end position="241"/>
    </location>
</feature>
<evidence type="ECO:0000313" key="3">
    <source>
        <dbReference type="EMBL" id="GHP11509.1"/>
    </source>
</evidence>
<evidence type="ECO:0000256" key="2">
    <source>
        <dbReference type="SAM" id="Phobius"/>
    </source>
</evidence>
<name>A0A830I393_9CHLO</name>
<sequence length="343" mass="37661">MFAPHVNDNDDSTEEEAIPLDVDEHTSLLDNENPSTGATRLGRGLPIRLPSAPAPVKEVARRVAVAGERVASSYPARLAHRETWRIRRYAQALGELLHRWMCCCQGRAVSHYASVPEFLGAEAAATTTTTTTGDGAATSTDREAQLAPDHEAQEWCVMLVYEEGAWAFLCALCRFVECMLAAATHKWHLCVYESVLGTVWLLALPWGAAELVANRRRRCALRIIMSAVVLGVVSGLFVSLLDDLRRVVSGLGGTLDPQTGERTAVSLARALFSFPVDLATVLMFAFFARSKTTLLLPAWEAMGHRVRRPETTKRIACSVYLAFFVVIAVLHFLLRVPALDFLG</sequence>
<comment type="caution">
    <text evidence="3">The sequence shown here is derived from an EMBL/GenBank/DDBJ whole genome shotgun (WGS) entry which is preliminary data.</text>
</comment>
<feature type="transmembrane region" description="Helical" evidence="2">
    <location>
        <begin position="267"/>
        <end position="288"/>
    </location>
</feature>
<evidence type="ECO:0008006" key="5">
    <source>
        <dbReference type="Google" id="ProtNLM"/>
    </source>
</evidence>